<evidence type="ECO:0000313" key="1">
    <source>
        <dbReference type="EMBL" id="JAD41758.1"/>
    </source>
</evidence>
<accession>A0A0A8ZVN8</accession>
<protein>
    <submittedName>
        <fullName evidence="1">Uncharacterized protein</fullName>
    </submittedName>
</protein>
<name>A0A0A8ZVN8_ARUDO</name>
<proteinExistence type="predicted"/>
<reference evidence="1" key="2">
    <citation type="journal article" date="2015" name="Data Brief">
        <title>Shoot transcriptome of the giant reed, Arundo donax.</title>
        <authorList>
            <person name="Barrero R.A."/>
            <person name="Guerrero F.D."/>
            <person name="Moolhuijzen P."/>
            <person name="Goolsby J.A."/>
            <person name="Tidwell J."/>
            <person name="Bellgard S.E."/>
            <person name="Bellgard M.I."/>
        </authorList>
    </citation>
    <scope>NUCLEOTIDE SEQUENCE</scope>
    <source>
        <tissue evidence="1">Shoot tissue taken approximately 20 cm above the soil surface</tissue>
    </source>
</reference>
<dbReference type="EMBL" id="GBRH01256137">
    <property type="protein sequence ID" value="JAD41758.1"/>
    <property type="molecule type" value="Transcribed_RNA"/>
</dbReference>
<sequence length="24" mass="2679">MKCKVNCNLTTSILMSFLCLVETS</sequence>
<reference evidence="1" key="1">
    <citation type="submission" date="2014-09" db="EMBL/GenBank/DDBJ databases">
        <authorList>
            <person name="Magalhaes I.L.F."/>
            <person name="Oliveira U."/>
            <person name="Santos F.R."/>
            <person name="Vidigal T.H.D.A."/>
            <person name="Brescovit A.D."/>
            <person name="Santos A.J."/>
        </authorList>
    </citation>
    <scope>NUCLEOTIDE SEQUENCE</scope>
    <source>
        <tissue evidence="1">Shoot tissue taken approximately 20 cm above the soil surface</tissue>
    </source>
</reference>
<organism evidence="1">
    <name type="scientific">Arundo donax</name>
    <name type="common">Giant reed</name>
    <name type="synonym">Donax arundinaceus</name>
    <dbReference type="NCBI Taxonomy" id="35708"/>
    <lineage>
        <taxon>Eukaryota</taxon>
        <taxon>Viridiplantae</taxon>
        <taxon>Streptophyta</taxon>
        <taxon>Embryophyta</taxon>
        <taxon>Tracheophyta</taxon>
        <taxon>Spermatophyta</taxon>
        <taxon>Magnoliopsida</taxon>
        <taxon>Liliopsida</taxon>
        <taxon>Poales</taxon>
        <taxon>Poaceae</taxon>
        <taxon>PACMAD clade</taxon>
        <taxon>Arundinoideae</taxon>
        <taxon>Arundineae</taxon>
        <taxon>Arundo</taxon>
    </lineage>
</organism>
<dbReference type="AlphaFoldDB" id="A0A0A8ZVN8"/>